<feature type="signal peptide" evidence="1">
    <location>
        <begin position="1"/>
        <end position="20"/>
    </location>
</feature>
<dbReference type="RefSeq" id="WP_155036172.1">
    <property type="nucleotide sequence ID" value="NZ_JAYMMG010000023.1"/>
</dbReference>
<name>A0A7K1GMS9_9FLAO</name>
<dbReference type="AlphaFoldDB" id="A0A7K1GMS9"/>
<reference evidence="2 3" key="1">
    <citation type="journal article" date="2006" name="Int. J. Syst. Evol. Microbiol.">
        <title>Myroides pelagicus sp. nov., isolated from seawater in Thailand.</title>
        <authorList>
            <person name="Yoon J."/>
            <person name="Maneerat S."/>
            <person name="Kawai F."/>
            <person name="Yokota A."/>
        </authorList>
    </citation>
    <scope>NUCLEOTIDE SEQUENCE [LARGE SCALE GENOMIC DNA]</scope>
    <source>
        <strain evidence="2 3">SM1T</strain>
    </source>
</reference>
<sequence>MKNKFFITLFLILNSFILFAQERPNIDDYKFIIYDYTFIDLDQPKEGFYQNFELENIINGDLQYFKTPEFNDYYISFSELEKLETLPKDIDSNRKFNLKEFEDHIFKTLEYFFKSPDGGEWYLALKKLDAQNIGFSKLYIKINNQYYKATYNSSVVYD</sequence>
<evidence type="ECO:0008006" key="4">
    <source>
        <dbReference type="Google" id="ProtNLM"/>
    </source>
</evidence>
<accession>A0A7K1GMS9</accession>
<gene>
    <name evidence="2" type="ORF">GJV77_09745</name>
</gene>
<dbReference type="Proteomes" id="UP000488936">
    <property type="component" value="Unassembled WGS sequence"/>
</dbReference>
<evidence type="ECO:0000313" key="3">
    <source>
        <dbReference type="Proteomes" id="UP000488936"/>
    </source>
</evidence>
<proteinExistence type="predicted"/>
<organism evidence="2 3">
    <name type="scientific">Myroides pelagicus</name>
    <dbReference type="NCBI Taxonomy" id="270914"/>
    <lineage>
        <taxon>Bacteria</taxon>
        <taxon>Pseudomonadati</taxon>
        <taxon>Bacteroidota</taxon>
        <taxon>Flavobacteriia</taxon>
        <taxon>Flavobacteriales</taxon>
        <taxon>Flavobacteriaceae</taxon>
        <taxon>Myroides</taxon>
    </lineage>
</organism>
<dbReference type="EMBL" id="WMJY01000020">
    <property type="protein sequence ID" value="MTH30187.1"/>
    <property type="molecule type" value="Genomic_DNA"/>
</dbReference>
<keyword evidence="1" id="KW-0732">Signal</keyword>
<comment type="caution">
    <text evidence="2">The sequence shown here is derived from an EMBL/GenBank/DDBJ whole genome shotgun (WGS) entry which is preliminary data.</text>
</comment>
<feature type="chain" id="PRO_5029885612" description="GLPGLI family protein" evidence="1">
    <location>
        <begin position="21"/>
        <end position="158"/>
    </location>
</feature>
<protein>
    <recommendedName>
        <fullName evidence="4">GLPGLI family protein</fullName>
    </recommendedName>
</protein>
<evidence type="ECO:0000313" key="2">
    <source>
        <dbReference type="EMBL" id="MTH30187.1"/>
    </source>
</evidence>
<keyword evidence="3" id="KW-1185">Reference proteome</keyword>
<evidence type="ECO:0000256" key="1">
    <source>
        <dbReference type="SAM" id="SignalP"/>
    </source>
</evidence>